<dbReference type="EMBL" id="JAKMXF010000222">
    <property type="protein sequence ID" value="KAI6654487.1"/>
    <property type="molecule type" value="Genomic_DNA"/>
</dbReference>
<feature type="domain" description="OTU" evidence="1">
    <location>
        <begin position="241"/>
        <end position="350"/>
    </location>
</feature>
<evidence type="ECO:0000313" key="3">
    <source>
        <dbReference type="Proteomes" id="UP001165289"/>
    </source>
</evidence>
<accession>A0AAV7JZZ1</accession>
<name>A0AAV7JZZ1_9METZ</name>
<evidence type="ECO:0000313" key="2">
    <source>
        <dbReference type="EMBL" id="KAI6654487.1"/>
    </source>
</evidence>
<dbReference type="PROSITE" id="PS50802">
    <property type="entry name" value="OTU"/>
    <property type="match status" value="1"/>
</dbReference>
<dbReference type="InterPro" id="IPR038765">
    <property type="entry name" value="Papain-like_cys_pep_sf"/>
</dbReference>
<sequence length="356" mass="41151">MENCRGNFSNLRSQECLRQIKPEAISFNRFSNDLITDISITQEYYRNLLSEKPIPGYIQYFVKEPFIMHLYVKRQIEVLKYLTKDIVLHFGCYRFHYTQTSVLHQIYYYYALTLQHPDHHITPIPVGEMISSDQVTAEITHFLNKWYLNSKLILHKERNIDKDSVRNTSPDVVLSFNNVDIITDLDLIELCTLNYDLPSYNPISHTGKLDICNTLLNVRVSLGINNINSQMNRPLNYYIPSRTQYIPGDGNCLFSFLVYSVSGSPDNSHIIRKCIVDSNGVWGEDLELFTAVLLFKTDIWVLMKETGNSWNVFSGKGSFFDEVLNSPPANANESIYIVHTGNHYEPVLEILDKIIV</sequence>
<protein>
    <recommendedName>
        <fullName evidence="1">OTU domain-containing protein</fullName>
    </recommendedName>
</protein>
<reference evidence="2 3" key="1">
    <citation type="journal article" date="2023" name="BMC Biol.">
        <title>The compact genome of the sponge Oopsacas minuta (Hexactinellida) is lacking key metazoan core genes.</title>
        <authorList>
            <person name="Santini S."/>
            <person name="Schenkelaars Q."/>
            <person name="Jourda C."/>
            <person name="Duchesne M."/>
            <person name="Belahbib H."/>
            <person name="Rocher C."/>
            <person name="Selva M."/>
            <person name="Riesgo A."/>
            <person name="Vervoort M."/>
            <person name="Leys S.P."/>
            <person name="Kodjabachian L."/>
            <person name="Le Bivic A."/>
            <person name="Borchiellini C."/>
            <person name="Claverie J.M."/>
            <person name="Renard E."/>
        </authorList>
    </citation>
    <scope>NUCLEOTIDE SEQUENCE [LARGE SCALE GENOMIC DNA]</scope>
    <source>
        <strain evidence="2">SPO-2</strain>
    </source>
</reference>
<proteinExistence type="predicted"/>
<evidence type="ECO:0000259" key="1">
    <source>
        <dbReference type="PROSITE" id="PS50802"/>
    </source>
</evidence>
<dbReference type="SUPFAM" id="SSF54001">
    <property type="entry name" value="Cysteine proteinases"/>
    <property type="match status" value="1"/>
</dbReference>
<dbReference type="AlphaFoldDB" id="A0AAV7JZZ1"/>
<comment type="caution">
    <text evidence="2">The sequence shown here is derived from an EMBL/GenBank/DDBJ whole genome shotgun (WGS) entry which is preliminary data.</text>
</comment>
<dbReference type="InterPro" id="IPR003323">
    <property type="entry name" value="OTU_dom"/>
</dbReference>
<dbReference type="Proteomes" id="UP001165289">
    <property type="component" value="Unassembled WGS sequence"/>
</dbReference>
<keyword evidence="3" id="KW-1185">Reference proteome</keyword>
<organism evidence="2 3">
    <name type="scientific">Oopsacas minuta</name>
    <dbReference type="NCBI Taxonomy" id="111878"/>
    <lineage>
        <taxon>Eukaryota</taxon>
        <taxon>Metazoa</taxon>
        <taxon>Porifera</taxon>
        <taxon>Hexactinellida</taxon>
        <taxon>Hexasterophora</taxon>
        <taxon>Lyssacinosida</taxon>
        <taxon>Leucopsacidae</taxon>
        <taxon>Oopsacas</taxon>
    </lineage>
</organism>
<gene>
    <name evidence="2" type="ORF">LOD99_883</name>
</gene>